<protein>
    <submittedName>
        <fullName evidence="1">Uncharacterized protein</fullName>
    </submittedName>
</protein>
<proteinExistence type="predicted"/>
<comment type="caution">
    <text evidence="1">The sequence shown here is derived from an EMBL/GenBank/DDBJ whole genome shotgun (WGS) entry which is preliminary data.</text>
</comment>
<dbReference type="EMBL" id="CAKLBY020000120">
    <property type="protein sequence ID" value="CAK7928177.1"/>
    <property type="molecule type" value="Genomic_DNA"/>
</dbReference>
<name>A0AAV1U3U8_9STRA</name>
<evidence type="ECO:0000313" key="2">
    <source>
        <dbReference type="Proteomes" id="UP001162060"/>
    </source>
</evidence>
<organism evidence="1 2">
    <name type="scientific">Peronospora matthiolae</name>
    <dbReference type="NCBI Taxonomy" id="2874970"/>
    <lineage>
        <taxon>Eukaryota</taxon>
        <taxon>Sar</taxon>
        <taxon>Stramenopiles</taxon>
        <taxon>Oomycota</taxon>
        <taxon>Peronosporomycetes</taxon>
        <taxon>Peronosporales</taxon>
        <taxon>Peronosporaceae</taxon>
        <taxon>Peronospora</taxon>
    </lineage>
</organism>
<evidence type="ECO:0000313" key="1">
    <source>
        <dbReference type="EMBL" id="CAK7928177.1"/>
    </source>
</evidence>
<accession>A0AAV1U3U8</accession>
<dbReference type="AlphaFoldDB" id="A0AAV1U3U8"/>
<reference evidence="1" key="1">
    <citation type="submission" date="2024-01" db="EMBL/GenBank/DDBJ databases">
        <authorList>
            <person name="Webb A."/>
        </authorList>
    </citation>
    <scope>NUCLEOTIDE SEQUENCE</scope>
    <source>
        <strain evidence="1">Pm1</strain>
    </source>
</reference>
<dbReference type="Proteomes" id="UP001162060">
    <property type="component" value="Unassembled WGS sequence"/>
</dbReference>
<gene>
    <name evidence="1" type="ORF">PM001_LOCUS13327</name>
</gene>
<sequence length="209" mass="23760">MGTDLNELVKLLVRKVMAVAGKIGTRLHKQIRFAPNKRPVENPTVDIPIREHEIMESADLETAFSESAIMETATQPFHQISDPQMYRGKFESAMRNFERTKAFGKYDKNNDLIDAPKLGKVLEANKEASGSKHVEPDEIIITMLLSRSPLDMVKLLKSLREIEGMEGEADALHRRLLVILKDHPGVVSYAWMESEYLPEELLRSSGWME</sequence>